<keyword evidence="5" id="KW-1185">Reference proteome</keyword>
<dbReference type="SUPFAM" id="SSF48452">
    <property type="entry name" value="TPR-like"/>
    <property type="match status" value="1"/>
</dbReference>
<accession>A0ABN8EH12</accession>
<evidence type="ECO:0000256" key="2">
    <source>
        <dbReference type="ARBA" id="ARBA00022803"/>
    </source>
</evidence>
<organism evidence="4 5">
    <name type="scientific">Chilo suppressalis</name>
    <name type="common">Asiatic rice borer moth</name>
    <dbReference type="NCBI Taxonomy" id="168631"/>
    <lineage>
        <taxon>Eukaryota</taxon>
        <taxon>Metazoa</taxon>
        <taxon>Ecdysozoa</taxon>
        <taxon>Arthropoda</taxon>
        <taxon>Hexapoda</taxon>
        <taxon>Insecta</taxon>
        <taxon>Pterygota</taxon>
        <taxon>Neoptera</taxon>
        <taxon>Endopterygota</taxon>
        <taxon>Lepidoptera</taxon>
        <taxon>Glossata</taxon>
        <taxon>Ditrysia</taxon>
        <taxon>Pyraloidea</taxon>
        <taxon>Crambidae</taxon>
        <taxon>Crambinae</taxon>
        <taxon>Chilo</taxon>
    </lineage>
</organism>
<dbReference type="PANTHER" id="PTHR44314:SF1">
    <property type="entry name" value="CILIA- AND FLAGELLA-ASSOCIATED PROTEIN 70"/>
    <property type="match status" value="1"/>
</dbReference>
<dbReference type="PANTHER" id="PTHR44314">
    <property type="entry name" value="CILIA- AND FLAGELLA-ASSOCIATED PROTEIN 70"/>
    <property type="match status" value="1"/>
</dbReference>
<keyword evidence="2" id="KW-0802">TPR repeat</keyword>
<name>A0ABN8EH12_CHISP</name>
<protein>
    <recommendedName>
        <fullName evidence="6">Tetratricopeptide repeat protein 18</fullName>
    </recommendedName>
</protein>
<proteinExistence type="predicted"/>
<dbReference type="InterPro" id="IPR011990">
    <property type="entry name" value="TPR-like_helical_dom_sf"/>
</dbReference>
<dbReference type="EMBL" id="OU963900">
    <property type="protein sequence ID" value="CAH0692789.1"/>
    <property type="molecule type" value="Genomic_DNA"/>
</dbReference>
<sequence length="978" mass="111440">MKKSKSRSQASLSVSKSNVQLPEEVYVPPLDVLRVKVLNLQMTDDTPKLYSIKVVFFDQLLLNDIIKSVGTREHVIEKMLIQGSMNFDPSDYEKMSLMADCPLVVNTQPLSSVPSVNNSDMASPPSYEINKSRSSTKPIPGISCCNVDILPLFIDKDKIKVKKRLEPMIKPPLLQRQSWDNLPLLTMELSVIRNELNAEHHIFLKQANYMNITLLGAYNMPININNDEYICTAATKTTLYNETNTGLVTFNNVERLAKKFDALNFYPKWEYLNTGDNLFTKGDEKFVCDLNQIQNEENIDLAYYMSKNSSAIIWGSFHRTLLLPHGEKWLTEHLRRYCWPFEVHLYGEQGGLSFMAFLQLFRLLYPGEHTARIAVPLHWVNAEAMHDKCYCELLMTPNTTQLQTNSTLTSSTELSAAMRPTGEDDNSAFIVVEVRLARPLKQAVVPSIIPSSDLHDMLKNAEEERTKRECTGRGQLDREWQRTVKAGEISLRKVPHYGMTEFCTFNRQLSETRTRVELMTSCWLNAAVYVNNNFVVQSFLGSEDTYEEMLMMSHACLTRIACHTLLGTNNQPDIDPTLRAARHARQIQDVSHATELYLQHVVNQPRGANGWRELSTCLMDVDIHWANVCINKSLVLNPRHRLSLLSKACKLYDEDPEAAEMFFQAIVSLFPFWSTGWVVANVYYVKRKLFHMADQAMKYMKKTMEDGLSEHLEAVGWAQELGDWWDTTPLLPGMNPYYIATDLLLRLRSFTLAEVCLSRGVAETGETALFYHLLALCCRLRGDIDEALCHLQLAIDKFGNVIYLRALQAECYHKKKNYAAAMGSYEKSGSSLCAYSILLSLPCWEKLRARSILLDLIRRQPSAYAWVALAEDWLQQTATAEGGDAEVTDQAGILTCAAACAVQALKWDRQAGRAWALLSRLVAPSARRKYCLKMAQSCDYEFTEKRNESSSESQQSLCYRLGKVLRDCRCFMCEHFKI</sequence>
<evidence type="ECO:0000256" key="3">
    <source>
        <dbReference type="SAM" id="MobiDB-lite"/>
    </source>
</evidence>
<evidence type="ECO:0008006" key="6">
    <source>
        <dbReference type="Google" id="ProtNLM"/>
    </source>
</evidence>
<evidence type="ECO:0000256" key="1">
    <source>
        <dbReference type="ARBA" id="ARBA00022737"/>
    </source>
</evidence>
<evidence type="ECO:0000313" key="5">
    <source>
        <dbReference type="Proteomes" id="UP001153292"/>
    </source>
</evidence>
<dbReference type="Gene3D" id="1.25.40.10">
    <property type="entry name" value="Tetratricopeptide repeat domain"/>
    <property type="match status" value="1"/>
</dbReference>
<feature type="region of interest" description="Disordered" evidence="3">
    <location>
        <begin position="115"/>
        <end position="134"/>
    </location>
</feature>
<dbReference type="InterPro" id="IPR052628">
    <property type="entry name" value="CFAP70"/>
</dbReference>
<gene>
    <name evidence="4" type="ORF">CHILSU_LOCUS10284</name>
</gene>
<evidence type="ECO:0000313" key="4">
    <source>
        <dbReference type="EMBL" id="CAH0692789.1"/>
    </source>
</evidence>
<reference evidence="4" key="1">
    <citation type="submission" date="2021-12" db="EMBL/GenBank/DDBJ databases">
        <authorList>
            <person name="King R."/>
        </authorList>
    </citation>
    <scope>NUCLEOTIDE SEQUENCE</scope>
</reference>
<keyword evidence="1" id="KW-0677">Repeat</keyword>
<dbReference type="Proteomes" id="UP001153292">
    <property type="component" value="Chromosome 7"/>
</dbReference>